<dbReference type="Gene3D" id="3.30.450.90">
    <property type="match status" value="1"/>
</dbReference>
<dbReference type="InterPro" id="IPR007831">
    <property type="entry name" value="T2SS_GspE_N"/>
</dbReference>
<dbReference type="InterPro" id="IPR037257">
    <property type="entry name" value="T2SS_E_N_sf"/>
</dbReference>
<dbReference type="Pfam" id="PF00437">
    <property type="entry name" value="T2SSE"/>
    <property type="match status" value="1"/>
</dbReference>
<keyword evidence="1" id="KW-0547">Nucleotide-binding</keyword>
<dbReference type="EMBL" id="UINC01219525">
    <property type="protein sequence ID" value="SVE47025.1"/>
    <property type="molecule type" value="Genomic_DNA"/>
</dbReference>
<feature type="domain" description="Bacterial type II secretion system protein E" evidence="3">
    <location>
        <begin position="166"/>
        <end position="233"/>
    </location>
</feature>
<proteinExistence type="predicted"/>
<evidence type="ECO:0000313" key="5">
    <source>
        <dbReference type="EMBL" id="SVE47025.1"/>
    </source>
</evidence>
<name>A0A383DS13_9ZZZZ</name>
<dbReference type="SUPFAM" id="SSF52540">
    <property type="entry name" value="P-loop containing nucleoside triphosphate hydrolases"/>
    <property type="match status" value="1"/>
</dbReference>
<feature type="domain" description="Type II secretion system protein GspE N-terminal" evidence="4">
    <location>
        <begin position="50"/>
        <end position="136"/>
    </location>
</feature>
<evidence type="ECO:0000256" key="1">
    <source>
        <dbReference type="ARBA" id="ARBA00022741"/>
    </source>
</evidence>
<gene>
    <name evidence="5" type="ORF">METZ01_LOCUS499879</name>
</gene>
<protein>
    <recommendedName>
        <fullName evidence="6">Type II secretion system protein GspE N-terminal domain-containing protein</fullName>
    </recommendedName>
</protein>
<dbReference type="PANTHER" id="PTHR30258">
    <property type="entry name" value="TYPE II SECRETION SYSTEM PROTEIN GSPE-RELATED"/>
    <property type="match status" value="1"/>
</dbReference>
<evidence type="ECO:0008006" key="6">
    <source>
        <dbReference type="Google" id="ProtNLM"/>
    </source>
</evidence>
<dbReference type="InterPro" id="IPR027417">
    <property type="entry name" value="P-loop_NTPase"/>
</dbReference>
<dbReference type="InterPro" id="IPR001482">
    <property type="entry name" value="T2SS/T4SS_dom"/>
</dbReference>
<dbReference type="Gene3D" id="3.30.300.160">
    <property type="entry name" value="Type II secretion system, protein E, N-terminal domain"/>
    <property type="match status" value="1"/>
</dbReference>
<evidence type="ECO:0000259" key="3">
    <source>
        <dbReference type="Pfam" id="PF00437"/>
    </source>
</evidence>
<dbReference type="SUPFAM" id="SSF160246">
    <property type="entry name" value="EspE N-terminal domain-like"/>
    <property type="match status" value="1"/>
</dbReference>
<evidence type="ECO:0000256" key="2">
    <source>
        <dbReference type="ARBA" id="ARBA00022840"/>
    </source>
</evidence>
<sequence length="234" mass="25272">VDNLLLRAGLSAEQISEARRSSDGDLAASIEKVSGLSQARFAALLAERAGLPFVADIDDDALQPQVLEPLTIGYCRRNRILPINANEERVSVATSDPLAPGPFDDLRALYGLDIDPIVVPAPALAQGIDRAFDRAATLSADVIDEIAEADAFILDAGPLEVPDLLEADDEAPIIRLVNSLLFKAAKDRASDIHIEPYERNSSVRMRIDGMLVEMLAPDRRIHAAMVSRIKIMAG</sequence>
<dbReference type="GO" id="GO:0005886">
    <property type="term" value="C:plasma membrane"/>
    <property type="evidence" value="ECO:0007669"/>
    <property type="project" value="TreeGrafter"/>
</dbReference>
<evidence type="ECO:0000259" key="4">
    <source>
        <dbReference type="Pfam" id="PF05157"/>
    </source>
</evidence>
<dbReference type="AlphaFoldDB" id="A0A383DS13"/>
<organism evidence="5">
    <name type="scientific">marine metagenome</name>
    <dbReference type="NCBI Taxonomy" id="408172"/>
    <lineage>
        <taxon>unclassified sequences</taxon>
        <taxon>metagenomes</taxon>
        <taxon>ecological metagenomes</taxon>
    </lineage>
</organism>
<reference evidence="5" key="1">
    <citation type="submission" date="2018-05" db="EMBL/GenBank/DDBJ databases">
        <authorList>
            <person name="Lanie J.A."/>
            <person name="Ng W.-L."/>
            <person name="Kazmierczak K.M."/>
            <person name="Andrzejewski T.M."/>
            <person name="Davidsen T.M."/>
            <person name="Wayne K.J."/>
            <person name="Tettelin H."/>
            <person name="Glass J.I."/>
            <person name="Rusch D."/>
            <person name="Podicherti R."/>
            <person name="Tsui H.-C.T."/>
            <person name="Winkler M.E."/>
        </authorList>
    </citation>
    <scope>NUCLEOTIDE SEQUENCE</scope>
</reference>
<dbReference type="GO" id="GO:0016887">
    <property type="term" value="F:ATP hydrolysis activity"/>
    <property type="evidence" value="ECO:0007669"/>
    <property type="project" value="TreeGrafter"/>
</dbReference>
<feature type="non-terminal residue" evidence="5">
    <location>
        <position position="1"/>
    </location>
</feature>
<dbReference type="Pfam" id="PF05157">
    <property type="entry name" value="MshEN"/>
    <property type="match status" value="1"/>
</dbReference>
<dbReference type="PANTHER" id="PTHR30258:SF2">
    <property type="entry name" value="COMG OPERON PROTEIN 1"/>
    <property type="match status" value="1"/>
</dbReference>
<feature type="non-terminal residue" evidence="5">
    <location>
        <position position="234"/>
    </location>
</feature>
<accession>A0A383DS13</accession>
<keyword evidence="2" id="KW-0067">ATP-binding</keyword>
<dbReference type="GO" id="GO:0005524">
    <property type="term" value="F:ATP binding"/>
    <property type="evidence" value="ECO:0007669"/>
    <property type="project" value="UniProtKB-KW"/>
</dbReference>